<sequence length="421" mass="45390">MSQTPLPPSGRFIDAVRKSCRALRTASGIEISDANIKRLLLSPAFTSSYQRIAATSHGLALPLQFPSPLAELNFVSILSLLNVGHGYRVILHQQTGRGAWDSIRAFALGLYLTSAGGGTDLLSAQGMSSMSEGQIAELLGVKIHVEKPHESIPGLAVGEVGGQGWELVRILKDLLTETGKILVDNGYMNLGGFVAEALAEGEKAAKLNGNEAAAEVVLERLVRAFPGFRDMATVNSQSVYCFKKVLFLMYGINIRFSSLSSPPFPIPTMSHLPICADNVIPSILIHLGVIDLSACDPSLATLFPGAGTTEALEQLLAPAPSQGDGSDAKTLPKSKVVPKEGPVLTESQAYILRAAAIDACEIMVLTARSLEVAELRDLGAGLEWVREITLPDLDIWLWAVAKDRQDYRRLERFAERKTPFY</sequence>
<evidence type="ECO:0000313" key="1">
    <source>
        <dbReference type="EMBL" id="KAI0036861.1"/>
    </source>
</evidence>
<protein>
    <submittedName>
        <fullName evidence="1">Uncharacterized protein</fullName>
    </submittedName>
</protein>
<dbReference type="EMBL" id="MU273467">
    <property type="protein sequence ID" value="KAI0036861.1"/>
    <property type="molecule type" value="Genomic_DNA"/>
</dbReference>
<accession>A0ACB8QZR6</accession>
<reference evidence="1" key="2">
    <citation type="journal article" date="2022" name="New Phytol.">
        <title>Evolutionary transition to the ectomycorrhizal habit in the genomes of a hyperdiverse lineage of mushroom-forming fungi.</title>
        <authorList>
            <person name="Looney B."/>
            <person name="Miyauchi S."/>
            <person name="Morin E."/>
            <person name="Drula E."/>
            <person name="Courty P.E."/>
            <person name="Kohler A."/>
            <person name="Kuo A."/>
            <person name="LaButti K."/>
            <person name="Pangilinan J."/>
            <person name="Lipzen A."/>
            <person name="Riley R."/>
            <person name="Andreopoulos W."/>
            <person name="He G."/>
            <person name="Johnson J."/>
            <person name="Nolan M."/>
            <person name="Tritt A."/>
            <person name="Barry K.W."/>
            <person name="Grigoriev I.V."/>
            <person name="Nagy L.G."/>
            <person name="Hibbett D."/>
            <person name="Henrissat B."/>
            <person name="Matheny P.B."/>
            <person name="Labbe J."/>
            <person name="Martin F.M."/>
        </authorList>
    </citation>
    <scope>NUCLEOTIDE SEQUENCE</scope>
    <source>
        <strain evidence="1">EC-137</strain>
    </source>
</reference>
<evidence type="ECO:0000313" key="2">
    <source>
        <dbReference type="Proteomes" id="UP000814128"/>
    </source>
</evidence>
<organism evidence="1 2">
    <name type="scientific">Vararia minispora EC-137</name>
    <dbReference type="NCBI Taxonomy" id="1314806"/>
    <lineage>
        <taxon>Eukaryota</taxon>
        <taxon>Fungi</taxon>
        <taxon>Dikarya</taxon>
        <taxon>Basidiomycota</taxon>
        <taxon>Agaricomycotina</taxon>
        <taxon>Agaricomycetes</taxon>
        <taxon>Russulales</taxon>
        <taxon>Lachnocladiaceae</taxon>
        <taxon>Vararia</taxon>
    </lineage>
</organism>
<gene>
    <name evidence="1" type="ORF">K488DRAFT_40086</name>
</gene>
<keyword evidence="2" id="KW-1185">Reference proteome</keyword>
<reference evidence="1" key="1">
    <citation type="submission" date="2021-02" db="EMBL/GenBank/DDBJ databases">
        <authorList>
            <consortium name="DOE Joint Genome Institute"/>
            <person name="Ahrendt S."/>
            <person name="Looney B.P."/>
            <person name="Miyauchi S."/>
            <person name="Morin E."/>
            <person name="Drula E."/>
            <person name="Courty P.E."/>
            <person name="Chicoki N."/>
            <person name="Fauchery L."/>
            <person name="Kohler A."/>
            <person name="Kuo A."/>
            <person name="Labutti K."/>
            <person name="Pangilinan J."/>
            <person name="Lipzen A."/>
            <person name="Riley R."/>
            <person name="Andreopoulos W."/>
            <person name="He G."/>
            <person name="Johnson J."/>
            <person name="Barry K.W."/>
            <person name="Grigoriev I.V."/>
            <person name="Nagy L."/>
            <person name="Hibbett D."/>
            <person name="Henrissat B."/>
            <person name="Matheny P.B."/>
            <person name="Labbe J."/>
            <person name="Martin F."/>
        </authorList>
    </citation>
    <scope>NUCLEOTIDE SEQUENCE</scope>
    <source>
        <strain evidence="1">EC-137</strain>
    </source>
</reference>
<proteinExistence type="predicted"/>
<name>A0ACB8QZR6_9AGAM</name>
<comment type="caution">
    <text evidence="1">The sequence shown here is derived from an EMBL/GenBank/DDBJ whole genome shotgun (WGS) entry which is preliminary data.</text>
</comment>
<dbReference type="Proteomes" id="UP000814128">
    <property type="component" value="Unassembled WGS sequence"/>
</dbReference>